<feature type="transmembrane region" description="Helical" evidence="12">
    <location>
        <begin position="330"/>
        <end position="350"/>
    </location>
</feature>
<evidence type="ECO:0000256" key="11">
    <source>
        <dbReference type="ARBA" id="ARBA00026081"/>
    </source>
</evidence>
<dbReference type="Pfam" id="PF03739">
    <property type="entry name" value="LptF_LptG"/>
    <property type="match status" value="1"/>
</dbReference>
<dbReference type="NCBIfam" id="TIGR04407">
    <property type="entry name" value="LptF_YjgP"/>
    <property type="match status" value="1"/>
</dbReference>
<evidence type="ECO:0000256" key="3">
    <source>
        <dbReference type="ARBA" id="ARBA00007725"/>
    </source>
</evidence>
<comment type="subunit">
    <text evidence="11">Component of the lipopolysaccharide transport and assembly complex. The LptBFG transporter is composed of two ATP-binding proteins (LptB) and two transmembrane proteins (LptF and LptG).</text>
</comment>
<evidence type="ECO:0000256" key="5">
    <source>
        <dbReference type="ARBA" id="ARBA00022448"/>
    </source>
</evidence>
<protein>
    <recommendedName>
        <fullName evidence="4">Lipopolysaccharide export system permease protein LptF</fullName>
    </recommendedName>
</protein>
<evidence type="ECO:0000313" key="13">
    <source>
        <dbReference type="EMBL" id="AKJ94330.1"/>
    </source>
</evidence>
<feature type="transmembrane region" description="Helical" evidence="12">
    <location>
        <begin position="14"/>
        <end position="34"/>
    </location>
</feature>
<keyword evidence="10 12" id="KW-0472">Membrane</keyword>
<proteinExistence type="inferred from homology"/>
<feature type="transmembrane region" description="Helical" evidence="12">
    <location>
        <begin position="54"/>
        <end position="79"/>
    </location>
</feature>
<dbReference type="GO" id="GO:0015920">
    <property type="term" value="P:lipopolysaccharide transport"/>
    <property type="evidence" value="ECO:0007669"/>
    <property type="project" value="TreeGrafter"/>
</dbReference>
<dbReference type="KEGG" id="tvr:TVD_02590"/>
<dbReference type="InterPro" id="IPR005495">
    <property type="entry name" value="LptG/LptF_permease"/>
</dbReference>
<dbReference type="GO" id="GO:0043190">
    <property type="term" value="C:ATP-binding cassette (ABC) transporter complex"/>
    <property type="evidence" value="ECO:0007669"/>
    <property type="project" value="InterPro"/>
</dbReference>
<keyword evidence="14" id="KW-1185">Reference proteome</keyword>
<dbReference type="STRING" id="106634.TVD_02590"/>
<name>A0A0G3FZD2_9GAMM</name>
<evidence type="ECO:0000313" key="14">
    <source>
        <dbReference type="Proteomes" id="UP000064201"/>
    </source>
</evidence>
<evidence type="ECO:0000256" key="12">
    <source>
        <dbReference type="SAM" id="Phobius"/>
    </source>
</evidence>
<dbReference type="RefSeq" id="WP_047250729.1">
    <property type="nucleotide sequence ID" value="NZ_CP011367.1"/>
</dbReference>
<reference evidence="13 14" key="1">
    <citation type="submission" date="2015-04" db="EMBL/GenBank/DDBJ databases">
        <title>Complete Sequence for the Genome of the Thioalkalivibrio versutus D301.</title>
        <authorList>
            <person name="Mu T."/>
            <person name="Zhou J."/>
            <person name="Xu X."/>
        </authorList>
    </citation>
    <scope>NUCLEOTIDE SEQUENCE [LARGE SCALE GENOMIC DNA]</scope>
    <source>
        <strain evidence="13 14">D301</strain>
    </source>
</reference>
<keyword evidence="9 12" id="KW-1133">Transmembrane helix</keyword>
<evidence type="ECO:0000256" key="2">
    <source>
        <dbReference type="ARBA" id="ARBA00004429"/>
    </source>
</evidence>
<dbReference type="OrthoDB" id="9778062at2"/>
<feature type="transmembrane region" description="Helical" evidence="12">
    <location>
        <begin position="302"/>
        <end position="324"/>
    </location>
</feature>
<dbReference type="Proteomes" id="UP000064201">
    <property type="component" value="Chromosome"/>
</dbReference>
<dbReference type="PATRIC" id="fig|106634.4.peg.522"/>
<evidence type="ECO:0000256" key="9">
    <source>
        <dbReference type="ARBA" id="ARBA00022989"/>
    </source>
</evidence>
<sequence length="375" mass="41492">MILRRAERLIARELLVTQTAVTVVLLLVIIGGVLGRVLRDVAEGSIPVDFLPGMVAFGAFKGIVFLWPVALFLAFMLVLGRLQRDSELVALQASGMSFAAFYRALFWVAAPATLLLLVLMTLVVPRTEAQIDQLRDLAETRSDLVGITPGRFLRSRVGEQVFFAERLSEDREALLEVFIYREVDGEAQVTVAERAIPDPGAEGSGFLILENGYRHVGVPGEGSFRMLEFERLRTQITEPDAGAGRRSLNAMSTLQLWAERDRPDHRAELEWRIAMPLSILVLTLIALPLAQVPPRSGRYARIPAAIGVYVLYANFLILGQGQLADGRTPLALGLWWTHGLMLVFWLWLAWRKGMLGLGRGAGGGPRRVERDEVAS</sequence>
<evidence type="ECO:0000256" key="7">
    <source>
        <dbReference type="ARBA" id="ARBA00022519"/>
    </source>
</evidence>
<keyword evidence="5" id="KW-0813">Transport</keyword>
<organism evidence="13 14">
    <name type="scientific">Thioalkalivibrio versutus</name>
    <dbReference type="NCBI Taxonomy" id="106634"/>
    <lineage>
        <taxon>Bacteria</taxon>
        <taxon>Pseudomonadati</taxon>
        <taxon>Pseudomonadota</taxon>
        <taxon>Gammaproteobacteria</taxon>
        <taxon>Chromatiales</taxon>
        <taxon>Ectothiorhodospiraceae</taxon>
        <taxon>Thioalkalivibrio</taxon>
    </lineage>
</organism>
<evidence type="ECO:0000256" key="10">
    <source>
        <dbReference type="ARBA" id="ARBA00023136"/>
    </source>
</evidence>
<dbReference type="EMBL" id="CP011367">
    <property type="protein sequence ID" value="AKJ94330.1"/>
    <property type="molecule type" value="Genomic_DNA"/>
</dbReference>
<dbReference type="InterPro" id="IPR030922">
    <property type="entry name" value="LptF"/>
</dbReference>
<feature type="transmembrane region" description="Helical" evidence="12">
    <location>
        <begin position="100"/>
        <end position="124"/>
    </location>
</feature>
<dbReference type="GO" id="GO:0055085">
    <property type="term" value="P:transmembrane transport"/>
    <property type="evidence" value="ECO:0007669"/>
    <property type="project" value="InterPro"/>
</dbReference>
<keyword evidence="7" id="KW-0997">Cell inner membrane</keyword>
<dbReference type="PANTHER" id="PTHR33529">
    <property type="entry name" value="SLR0882 PROTEIN-RELATED"/>
    <property type="match status" value="1"/>
</dbReference>
<comment type="function">
    <text evidence="1">Part of the ABC transporter complex LptBFG involved in the translocation of lipopolysaccharide (LPS) from the inner membrane to the outer membrane.</text>
</comment>
<evidence type="ECO:0000256" key="4">
    <source>
        <dbReference type="ARBA" id="ARBA00014213"/>
    </source>
</evidence>
<evidence type="ECO:0000256" key="6">
    <source>
        <dbReference type="ARBA" id="ARBA00022475"/>
    </source>
</evidence>
<dbReference type="PANTHER" id="PTHR33529:SF7">
    <property type="entry name" value="LIPOPOLYSACCHARIDE EXPORT SYSTEM PERMEASE PROTEIN LPTF"/>
    <property type="match status" value="1"/>
</dbReference>
<comment type="similarity">
    <text evidence="3">Belongs to the LptF/LptG family.</text>
</comment>
<evidence type="ECO:0000256" key="8">
    <source>
        <dbReference type="ARBA" id="ARBA00022692"/>
    </source>
</evidence>
<dbReference type="AlphaFoldDB" id="A0A0G3FZD2"/>
<accession>A0A0G3FZD2</accession>
<keyword evidence="8 12" id="KW-0812">Transmembrane</keyword>
<gene>
    <name evidence="13" type="ORF">TVD_02590</name>
</gene>
<comment type="subcellular location">
    <subcellularLocation>
        <location evidence="2">Cell inner membrane</location>
        <topology evidence="2">Multi-pass membrane protein</topology>
    </subcellularLocation>
</comment>
<evidence type="ECO:0000256" key="1">
    <source>
        <dbReference type="ARBA" id="ARBA00002265"/>
    </source>
</evidence>
<feature type="transmembrane region" description="Helical" evidence="12">
    <location>
        <begin position="271"/>
        <end position="290"/>
    </location>
</feature>
<keyword evidence="6" id="KW-1003">Cell membrane</keyword>